<evidence type="ECO:0000256" key="10">
    <source>
        <dbReference type="ARBA" id="ARBA00023136"/>
    </source>
</evidence>
<dbReference type="InterPro" id="IPR050375">
    <property type="entry name" value="MFS_TsgA-like"/>
</dbReference>
<keyword evidence="8 11" id="KW-0812">Transmembrane</keyword>
<feature type="transmembrane region" description="Helical" evidence="11">
    <location>
        <begin position="101"/>
        <end position="126"/>
    </location>
</feature>
<feature type="transmembrane region" description="Helical" evidence="11">
    <location>
        <begin position="240"/>
        <end position="262"/>
    </location>
</feature>
<dbReference type="NCBIfam" id="TIGR01272">
    <property type="entry name" value="gluP"/>
    <property type="match status" value="1"/>
</dbReference>
<evidence type="ECO:0000256" key="4">
    <source>
        <dbReference type="ARBA" id="ARBA00022448"/>
    </source>
</evidence>
<dbReference type="GO" id="GO:0005354">
    <property type="term" value="F:galactose transmembrane transporter activity"/>
    <property type="evidence" value="ECO:0007669"/>
    <property type="project" value="InterPro"/>
</dbReference>
<dbReference type="RefSeq" id="WP_096381535.1">
    <property type="nucleotide sequence ID" value="NZ_AP014940.1"/>
</dbReference>
<dbReference type="Gene3D" id="1.20.1250.20">
    <property type="entry name" value="MFS general substrate transporter like domains"/>
    <property type="match status" value="2"/>
</dbReference>
<evidence type="ECO:0000256" key="2">
    <source>
        <dbReference type="ARBA" id="ARBA00004429"/>
    </source>
</evidence>
<reference evidence="12 13" key="1">
    <citation type="journal article" date="2017" name="DNA Res.">
        <title>Complete genome sequence and expression profile of the commercial lytic enzyme producer Lysobacter enzymogenes M497-1.</title>
        <authorList>
            <person name="Takami H."/>
            <person name="Toyoda A."/>
            <person name="Uchiyama I."/>
            <person name="Itoh T."/>
            <person name="Takaki Y."/>
            <person name="Arai W."/>
            <person name="Nishi S."/>
            <person name="Kawai M."/>
            <person name="Shinya K."/>
            <person name="Ikeda H."/>
        </authorList>
    </citation>
    <scope>NUCLEOTIDE SEQUENCE [LARGE SCALE GENOMIC DNA]</scope>
    <source>
        <strain evidence="12 13">M497-1</strain>
    </source>
</reference>
<dbReference type="CDD" id="cd17394">
    <property type="entry name" value="MFS_FucP_like"/>
    <property type="match status" value="1"/>
</dbReference>
<evidence type="ECO:0000256" key="11">
    <source>
        <dbReference type="SAM" id="Phobius"/>
    </source>
</evidence>
<comment type="similarity">
    <text evidence="3">Belongs to the major facilitator superfamily. FHS transporter (TC 2.A.1.7) family.</text>
</comment>
<evidence type="ECO:0000256" key="8">
    <source>
        <dbReference type="ARBA" id="ARBA00022692"/>
    </source>
</evidence>
<keyword evidence="5" id="KW-1003">Cell membrane</keyword>
<dbReference type="Pfam" id="PF07690">
    <property type="entry name" value="MFS_1"/>
    <property type="match status" value="1"/>
</dbReference>
<feature type="transmembrane region" description="Helical" evidence="11">
    <location>
        <begin position="366"/>
        <end position="385"/>
    </location>
</feature>
<dbReference type="GO" id="GO:1904659">
    <property type="term" value="P:D-glucose transmembrane transport"/>
    <property type="evidence" value="ECO:0007669"/>
    <property type="project" value="InterPro"/>
</dbReference>
<comment type="subcellular location">
    <subcellularLocation>
        <location evidence="2">Cell inner membrane</location>
        <topology evidence="2">Multi-pass membrane protein</topology>
    </subcellularLocation>
</comment>
<feature type="transmembrane region" description="Helical" evidence="11">
    <location>
        <begin position="391"/>
        <end position="410"/>
    </location>
</feature>
<name>A0AAU9ANE1_LYSEN</name>
<organism evidence="12 13">
    <name type="scientific">Lysobacter enzymogenes</name>
    <dbReference type="NCBI Taxonomy" id="69"/>
    <lineage>
        <taxon>Bacteria</taxon>
        <taxon>Pseudomonadati</taxon>
        <taxon>Pseudomonadota</taxon>
        <taxon>Gammaproteobacteria</taxon>
        <taxon>Lysobacterales</taxon>
        <taxon>Lysobacteraceae</taxon>
        <taxon>Lysobacter</taxon>
    </lineage>
</organism>
<gene>
    <name evidence="12" type="ORF">LEN_4472</name>
</gene>
<feature type="transmembrane region" description="Helical" evidence="11">
    <location>
        <begin position="331"/>
        <end position="354"/>
    </location>
</feature>
<dbReference type="GO" id="GO:0005886">
    <property type="term" value="C:plasma membrane"/>
    <property type="evidence" value="ECO:0007669"/>
    <property type="project" value="UniProtKB-SubCell"/>
</dbReference>
<evidence type="ECO:0000313" key="12">
    <source>
        <dbReference type="EMBL" id="BAV99959.1"/>
    </source>
</evidence>
<feature type="transmembrane region" description="Helical" evidence="11">
    <location>
        <begin position="308"/>
        <end position="325"/>
    </location>
</feature>
<evidence type="ECO:0000256" key="7">
    <source>
        <dbReference type="ARBA" id="ARBA00022597"/>
    </source>
</evidence>
<feature type="transmembrane region" description="Helical" evidence="11">
    <location>
        <begin position="189"/>
        <end position="211"/>
    </location>
</feature>
<dbReference type="InterPro" id="IPR005964">
    <property type="entry name" value="Glc/Gal_transptr_bac"/>
</dbReference>
<evidence type="ECO:0000256" key="1">
    <source>
        <dbReference type="ARBA" id="ARBA00003321"/>
    </source>
</evidence>
<comment type="function">
    <text evidence="1">Intake of glucose and galactose.</text>
</comment>
<dbReference type="PANTHER" id="PTHR43702:SF3">
    <property type="entry name" value="PROTEIN TSGA"/>
    <property type="match status" value="1"/>
</dbReference>
<evidence type="ECO:0000256" key="9">
    <source>
        <dbReference type="ARBA" id="ARBA00022989"/>
    </source>
</evidence>
<keyword evidence="4" id="KW-0813">Transport</keyword>
<feature type="transmembrane region" description="Helical" evidence="11">
    <location>
        <begin position="282"/>
        <end position="303"/>
    </location>
</feature>
<dbReference type="SUPFAM" id="SSF103473">
    <property type="entry name" value="MFS general substrate transporter"/>
    <property type="match status" value="1"/>
</dbReference>
<protein>
    <submittedName>
        <fullName evidence="12">MFS transporter, FHS family, L-fucose permease</fullName>
    </submittedName>
</protein>
<dbReference type="Proteomes" id="UP000218824">
    <property type="component" value="Chromosome"/>
</dbReference>
<keyword evidence="7" id="KW-0762">Sugar transport</keyword>
<evidence type="ECO:0000256" key="3">
    <source>
        <dbReference type="ARBA" id="ARBA00009120"/>
    </source>
</evidence>
<proteinExistence type="inferred from homology"/>
<dbReference type="EMBL" id="AP014940">
    <property type="protein sequence ID" value="BAV99959.1"/>
    <property type="molecule type" value="Genomic_DNA"/>
</dbReference>
<feature type="transmembrane region" description="Helical" evidence="11">
    <location>
        <begin position="7"/>
        <end position="25"/>
    </location>
</feature>
<dbReference type="InterPro" id="IPR036259">
    <property type="entry name" value="MFS_trans_sf"/>
</dbReference>
<evidence type="ECO:0000256" key="5">
    <source>
        <dbReference type="ARBA" id="ARBA00022475"/>
    </source>
</evidence>
<feature type="transmembrane region" description="Helical" evidence="11">
    <location>
        <begin position="77"/>
        <end position="95"/>
    </location>
</feature>
<dbReference type="GO" id="GO:0055056">
    <property type="term" value="F:D-glucose transmembrane transporter activity"/>
    <property type="evidence" value="ECO:0007669"/>
    <property type="project" value="InterPro"/>
</dbReference>
<dbReference type="PANTHER" id="PTHR43702">
    <property type="entry name" value="L-FUCOSE-PROTON SYMPORTER"/>
    <property type="match status" value="1"/>
</dbReference>
<keyword evidence="6" id="KW-0997">Cell inner membrane</keyword>
<feature type="transmembrane region" description="Helical" evidence="11">
    <location>
        <begin position="45"/>
        <end position="65"/>
    </location>
</feature>
<sequence length="432" mass="45643">MSRRVMSYAAALAVVTTIFFTWGGLTSLNDVLIPHLKAVFNMNYAQSMLIQSTFFGAYFLMSLPASRVVAKFGYKHSIVIGLIVAAIGAAMFFPAARIPSYPLFLGALFVLASGITVLQVSANPYISLLGDPAGAPSRLNLAQALNSLGTTVFPTFIGPLILSSAVLSAAELKAMSVAEQAAYRAHEAAAVQVPYMVIAGCLVLLAVFVYAMRIPPLTEATESADPAHHSFGEVLGQRHLLFGVIAIFVYVGAEVSIGSFLVNYLSEPQIAGFDHATASKYLGLYWGGAMVGRFVGAVLLRFVDARKLLALAAVVAIALLALTMATRGSLAMWAVLSIGLFNSVMFPTIFTIAIERLGPMTSKASSLLIMAIVGGAVVPLLQGLLSDSIGIQHSFVIPAVCYAFIVWYGLSGSRIREGQGQHASAQASGVMH</sequence>
<evidence type="ECO:0000313" key="13">
    <source>
        <dbReference type="Proteomes" id="UP000218824"/>
    </source>
</evidence>
<keyword evidence="10 11" id="KW-0472">Membrane</keyword>
<dbReference type="GeneID" id="83066254"/>
<feature type="transmembrane region" description="Helical" evidence="11">
    <location>
        <begin position="147"/>
        <end position="169"/>
    </location>
</feature>
<accession>A0AAU9ANE1</accession>
<dbReference type="AlphaFoldDB" id="A0AAU9ANE1"/>
<dbReference type="KEGG" id="lem:LEN_4472"/>
<evidence type="ECO:0000256" key="6">
    <source>
        <dbReference type="ARBA" id="ARBA00022519"/>
    </source>
</evidence>
<dbReference type="InterPro" id="IPR011701">
    <property type="entry name" value="MFS"/>
</dbReference>
<keyword evidence="9 11" id="KW-1133">Transmembrane helix</keyword>